<dbReference type="AlphaFoldDB" id="A0AA91DD56"/>
<organism evidence="1 2">
    <name type="scientific">Methylomonas koyamae</name>
    <dbReference type="NCBI Taxonomy" id="702114"/>
    <lineage>
        <taxon>Bacteria</taxon>
        <taxon>Pseudomonadati</taxon>
        <taxon>Pseudomonadota</taxon>
        <taxon>Gammaproteobacteria</taxon>
        <taxon>Methylococcales</taxon>
        <taxon>Methylococcaceae</taxon>
        <taxon>Methylomonas</taxon>
    </lineage>
</organism>
<accession>A0AA91DD56</accession>
<evidence type="ECO:0008006" key="3">
    <source>
        <dbReference type="Google" id="ProtNLM"/>
    </source>
</evidence>
<proteinExistence type="predicted"/>
<dbReference type="InterPro" id="IPR007922">
    <property type="entry name" value="DciA-like"/>
</dbReference>
<reference evidence="1 2" key="1">
    <citation type="submission" date="2016-03" db="EMBL/GenBank/DDBJ databases">
        <authorList>
            <person name="Heylen K."/>
            <person name="De Vos P."/>
            <person name="Vekeman B."/>
        </authorList>
    </citation>
    <scope>NUCLEOTIDE SEQUENCE [LARGE SCALE GENOMIC DNA]</scope>
    <source>
        <strain evidence="1 2">R-49807</strain>
    </source>
</reference>
<dbReference type="RefSeq" id="WP_064027520.1">
    <property type="nucleotide sequence ID" value="NZ_LUUL01000079.1"/>
</dbReference>
<dbReference type="Proteomes" id="UP000077734">
    <property type="component" value="Unassembled WGS sequence"/>
</dbReference>
<dbReference type="EMBL" id="LUUL01000079">
    <property type="protein sequence ID" value="OAI25645.1"/>
    <property type="molecule type" value="Genomic_DNA"/>
</dbReference>
<gene>
    <name evidence="1" type="ORF">A1356_12985</name>
</gene>
<dbReference type="Pfam" id="PF05258">
    <property type="entry name" value="DciA"/>
    <property type="match status" value="1"/>
</dbReference>
<evidence type="ECO:0000313" key="1">
    <source>
        <dbReference type="EMBL" id="OAI25645.1"/>
    </source>
</evidence>
<sequence length="151" mass="17104">MLFKSVSKFQIQSLQPCVEQIARQQQLLRVIKNVLPPQIASHATHCVVSGRRLSVYTDSASWASQIRFFSNDILDELRKRGEVSLVRLQVRVLMSDYRQTKVGRKPRLPSRETIDLLCLKSESGRADDPLAKALMRLGATLKRRAEADQSG</sequence>
<protein>
    <recommendedName>
        <fullName evidence="3">DUF721 domain-containing protein</fullName>
    </recommendedName>
</protein>
<evidence type="ECO:0000313" key="2">
    <source>
        <dbReference type="Proteomes" id="UP000077734"/>
    </source>
</evidence>
<comment type="caution">
    <text evidence="1">The sequence shown here is derived from an EMBL/GenBank/DDBJ whole genome shotgun (WGS) entry which is preliminary data.</text>
</comment>
<keyword evidence="2" id="KW-1185">Reference proteome</keyword>
<name>A0AA91DD56_9GAMM</name>